<dbReference type="FunFam" id="2.70.170.10:FF:000028">
    <property type="entry name" value="AcetylCholine Receptor"/>
    <property type="match status" value="1"/>
</dbReference>
<evidence type="ECO:0000256" key="10">
    <source>
        <dbReference type="ARBA" id="ARBA00023303"/>
    </source>
</evidence>
<evidence type="ECO:0000256" key="3">
    <source>
        <dbReference type="ARBA" id="ARBA00022692"/>
    </source>
</evidence>
<keyword evidence="6" id="KW-0472">Membrane</keyword>
<gene>
    <name evidence="14" type="ORF">B4U80_06786</name>
</gene>
<dbReference type="CDD" id="cd18997">
    <property type="entry name" value="LGIC_ECD_nAChR"/>
    <property type="match status" value="1"/>
</dbReference>
<keyword evidence="2" id="KW-1003">Cell membrane</keyword>
<comment type="caution">
    <text evidence="14">The sequence shown here is derived from an EMBL/GenBank/DDBJ whole genome shotgun (WGS) entry which is preliminary data.</text>
</comment>
<keyword evidence="9" id="KW-1071">Ligand-gated ion channel</keyword>
<protein>
    <submittedName>
        <fullName evidence="14">Neuronal acetylcholine receptor subunit alpha-7-like protein</fullName>
    </submittedName>
</protein>
<keyword evidence="5 12" id="KW-0406">Ion transport</keyword>
<evidence type="ECO:0000256" key="2">
    <source>
        <dbReference type="ARBA" id="ARBA00022475"/>
    </source>
</evidence>
<evidence type="ECO:0000259" key="13">
    <source>
        <dbReference type="Pfam" id="PF02931"/>
    </source>
</evidence>
<dbReference type="EMBL" id="NCKV01001191">
    <property type="protein sequence ID" value="RWS28834.1"/>
    <property type="molecule type" value="Genomic_DNA"/>
</dbReference>
<evidence type="ECO:0000313" key="15">
    <source>
        <dbReference type="Proteomes" id="UP000288716"/>
    </source>
</evidence>
<proteinExistence type="inferred from homology"/>
<comment type="subcellular location">
    <subcellularLocation>
        <location evidence="11">Postsynaptic cell membrane</location>
        <topology evidence="11">Multi-pass membrane protein</topology>
    </subcellularLocation>
</comment>
<evidence type="ECO:0000256" key="4">
    <source>
        <dbReference type="ARBA" id="ARBA00023018"/>
    </source>
</evidence>
<keyword evidence="3" id="KW-0812">Transmembrane</keyword>
<dbReference type="Gene3D" id="2.70.170.10">
    <property type="entry name" value="Neurotransmitter-gated ion-channel ligand-binding domain"/>
    <property type="match status" value="1"/>
</dbReference>
<accession>A0A443SMT2</accession>
<evidence type="ECO:0000256" key="7">
    <source>
        <dbReference type="ARBA" id="ARBA00023170"/>
    </source>
</evidence>
<sequence length="186" mass="21481">MFTENIKKQRKQQSKWFDEHADFAINIFILIEHNSRHKSQTKSILVVNKQIKQHYSTYILEWIDSNLRWNASEYGGISEVKIAAHKVWKPDILLYNSADERIDSTFAVNVNVKNNGSCTWLPPGIFKSTCKIDITWFPFDDQTCLMKFGSWSYVASALDLRVHSEEGGDLSTYIENGEWILLGLSS</sequence>
<keyword evidence="8" id="KW-0628">Postsynaptic cell membrane</keyword>
<comment type="similarity">
    <text evidence="12">Belongs to the ligand-gated ion channel (TC 1.A.9) family.</text>
</comment>
<evidence type="ECO:0000256" key="12">
    <source>
        <dbReference type="RuleBase" id="RU000687"/>
    </source>
</evidence>
<dbReference type="InterPro" id="IPR006202">
    <property type="entry name" value="Neur_chan_lig-bd"/>
</dbReference>
<dbReference type="Proteomes" id="UP000288716">
    <property type="component" value="Unassembled WGS sequence"/>
</dbReference>
<dbReference type="STRING" id="299467.A0A443SMT2"/>
<dbReference type="VEuPathDB" id="VectorBase:LDEU003206"/>
<dbReference type="InterPro" id="IPR018000">
    <property type="entry name" value="Neurotransmitter_ion_chnl_CS"/>
</dbReference>
<dbReference type="Pfam" id="PF02931">
    <property type="entry name" value="Neur_chan_LBD"/>
    <property type="match status" value="1"/>
</dbReference>
<dbReference type="InterPro" id="IPR006201">
    <property type="entry name" value="Neur_channel"/>
</dbReference>
<keyword evidence="4" id="KW-0770">Synapse</keyword>
<evidence type="ECO:0000313" key="14">
    <source>
        <dbReference type="EMBL" id="RWS28834.1"/>
    </source>
</evidence>
<dbReference type="PANTHER" id="PTHR18945">
    <property type="entry name" value="NEUROTRANSMITTER GATED ION CHANNEL"/>
    <property type="match status" value="1"/>
</dbReference>
<organism evidence="14 15">
    <name type="scientific">Leptotrombidium deliense</name>
    <dbReference type="NCBI Taxonomy" id="299467"/>
    <lineage>
        <taxon>Eukaryota</taxon>
        <taxon>Metazoa</taxon>
        <taxon>Ecdysozoa</taxon>
        <taxon>Arthropoda</taxon>
        <taxon>Chelicerata</taxon>
        <taxon>Arachnida</taxon>
        <taxon>Acari</taxon>
        <taxon>Acariformes</taxon>
        <taxon>Trombidiformes</taxon>
        <taxon>Prostigmata</taxon>
        <taxon>Anystina</taxon>
        <taxon>Parasitengona</taxon>
        <taxon>Trombiculoidea</taxon>
        <taxon>Trombiculidae</taxon>
        <taxon>Leptotrombidium</taxon>
    </lineage>
</organism>
<feature type="domain" description="Neurotransmitter-gated ion-channel ligand-binding" evidence="13">
    <location>
        <begin position="50"/>
        <end position="183"/>
    </location>
</feature>
<keyword evidence="7 14" id="KW-0675">Receptor</keyword>
<keyword evidence="15" id="KW-1185">Reference proteome</keyword>
<keyword evidence="10 12" id="KW-0407">Ion channel</keyword>
<evidence type="ECO:0000256" key="6">
    <source>
        <dbReference type="ARBA" id="ARBA00023136"/>
    </source>
</evidence>
<evidence type="ECO:0000256" key="8">
    <source>
        <dbReference type="ARBA" id="ARBA00023257"/>
    </source>
</evidence>
<evidence type="ECO:0000256" key="5">
    <source>
        <dbReference type="ARBA" id="ARBA00023065"/>
    </source>
</evidence>
<evidence type="ECO:0000256" key="11">
    <source>
        <dbReference type="ARBA" id="ARBA00034104"/>
    </source>
</evidence>
<dbReference type="PROSITE" id="PS00236">
    <property type="entry name" value="NEUROTR_ION_CHANNEL"/>
    <property type="match status" value="1"/>
</dbReference>
<name>A0A443SMT2_9ACAR</name>
<reference evidence="14 15" key="1">
    <citation type="journal article" date="2018" name="Gigascience">
        <title>Genomes of trombidid mites reveal novel predicted allergens and laterally-transferred genes associated with secondary metabolism.</title>
        <authorList>
            <person name="Dong X."/>
            <person name="Chaisiri K."/>
            <person name="Xia D."/>
            <person name="Armstrong S.D."/>
            <person name="Fang Y."/>
            <person name="Donnelly M.J."/>
            <person name="Kadowaki T."/>
            <person name="McGarry J.W."/>
            <person name="Darby A.C."/>
            <person name="Makepeace B.L."/>
        </authorList>
    </citation>
    <scope>NUCLEOTIDE SEQUENCE [LARGE SCALE GENOMIC DNA]</scope>
    <source>
        <strain evidence="14">UoL-UT</strain>
    </source>
</reference>
<keyword evidence="1 12" id="KW-0813">Transport</keyword>
<dbReference type="GO" id="GO:0004888">
    <property type="term" value="F:transmembrane signaling receptor activity"/>
    <property type="evidence" value="ECO:0007669"/>
    <property type="project" value="InterPro"/>
</dbReference>
<dbReference type="PRINTS" id="PR00252">
    <property type="entry name" value="NRIONCHANNEL"/>
</dbReference>
<dbReference type="InterPro" id="IPR036734">
    <property type="entry name" value="Neur_chan_lig-bd_sf"/>
</dbReference>
<dbReference type="SUPFAM" id="SSF63712">
    <property type="entry name" value="Nicotinic receptor ligand binding domain-like"/>
    <property type="match status" value="1"/>
</dbReference>
<dbReference type="GO" id="GO:0045211">
    <property type="term" value="C:postsynaptic membrane"/>
    <property type="evidence" value="ECO:0007669"/>
    <property type="project" value="UniProtKB-SubCell"/>
</dbReference>
<evidence type="ECO:0000256" key="1">
    <source>
        <dbReference type="ARBA" id="ARBA00022448"/>
    </source>
</evidence>
<dbReference type="GO" id="GO:0022848">
    <property type="term" value="F:acetylcholine-gated monoatomic cation-selective channel activity"/>
    <property type="evidence" value="ECO:0007669"/>
    <property type="project" value="InterPro"/>
</dbReference>
<dbReference type="AlphaFoldDB" id="A0A443SMT2"/>
<dbReference type="PRINTS" id="PR00254">
    <property type="entry name" value="NICOTINICR"/>
</dbReference>
<evidence type="ECO:0000256" key="9">
    <source>
        <dbReference type="ARBA" id="ARBA00023286"/>
    </source>
</evidence>
<dbReference type="InterPro" id="IPR002394">
    <property type="entry name" value="Nicotinic_acetylcholine_rcpt"/>
</dbReference>
<dbReference type="OrthoDB" id="6503597at2759"/>